<evidence type="ECO:0000256" key="16">
    <source>
        <dbReference type="ARBA" id="ARBA00048640"/>
    </source>
</evidence>
<dbReference type="Gene3D" id="1.20.5.320">
    <property type="entry name" value="6-Phosphogluconate Dehydrogenase, domain 3"/>
    <property type="match status" value="1"/>
</dbReference>
<dbReference type="Pfam" id="PF03446">
    <property type="entry name" value="NAD_binding_2"/>
    <property type="match status" value="1"/>
</dbReference>
<dbReference type="EC" id="1.1.1.44" evidence="17"/>
<evidence type="ECO:0000256" key="1">
    <source>
        <dbReference type="ARBA" id="ARBA00002526"/>
    </source>
</evidence>
<dbReference type="SMART" id="SM01350">
    <property type="entry name" value="6PGD"/>
    <property type="match status" value="1"/>
</dbReference>
<evidence type="ECO:0000256" key="5">
    <source>
        <dbReference type="ARBA" id="ARBA00008420"/>
    </source>
</evidence>
<dbReference type="SUPFAM" id="SSF51735">
    <property type="entry name" value="NAD(P)-binding Rossmann-fold domains"/>
    <property type="match status" value="1"/>
</dbReference>
<evidence type="ECO:0000256" key="7">
    <source>
        <dbReference type="ARBA" id="ARBA00018193"/>
    </source>
</evidence>
<keyword evidence="10" id="KW-0418">Kinase</keyword>
<evidence type="ECO:0000256" key="4">
    <source>
        <dbReference type="ARBA" id="ARBA00008419"/>
    </source>
</evidence>
<dbReference type="NCBIfam" id="NF006765">
    <property type="entry name" value="PRK09287.1"/>
    <property type="match status" value="1"/>
</dbReference>
<comment type="caution">
    <text evidence="19">The sequence shown here is derived from an EMBL/GenBank/DDBJ whole genome shotgun (WGS) entry which is preliminary data.</text>
</comment>
<dbReference type="PROSITE" id="PS00461">
    <property type="entry name" value="6PGD"/>
    <property type="match status" value="1"/>
</dbReference>
<comment type="similarity">
    <text evidence="5">Belongs to the gluconokinase GntK/GntV family.</text>
</comment>
<comment type="subunit">
    <text evidence="6">Homodimer.</text>
</comment>
<evidence type="ECO:0000256" key="17">
    <source>
        <dbReference type="RuleBase" id="RU000485"/>
    </source>
</evidence>
<reference evidence="19 20" key="1">
    <citation type="submission" date="2024-02" db="EMBL/GenBank/DDBJ databases">
        <title>A Gaetbulibacter species isolated from tidal flats and genomic insights of their niches.</title>
        <authorList>
            <person name="Ye Y."/>
        </authorList>
    </citation>
    <scope>NUCLEOTIDE SEQUENCE [LARGE SCALE GENOMIC DNA]</scope>
    <source>
        <strain evidence="19 20">KYW382</strain>
    </source>
</reference>
<keyword evidence="20" id="KW-1185">Reference proteome</keyword>
<accession>A0ABW7MZX2</accession>
<name>A0ABW7MZX2_9FLAO</name>
<dbReference type="InterPro" id="IPR006001">
    <property type="entry name" value="Therm_gnt_kin"/>
</dbReference>
<sequence length="626" mass="69749">MIIIMGVSGCGKTTVGKTLSEKTGIPFFDADDFHPQENIEKMKHNIPLNDRDREPWLKTLADQIAIWEKEGGAILGCSALKESYRKLLSSKEKNIHWVYLNAPFEVIQSRLESRSGHYMKSEMLQSQYDTLEPPDYGLHLSSEASVEAIVGQITSKFFSMNTSEFGIIGLGVMGKSLSLNIAEKGFSLSVFNRSEGDEADVVNDFIKDPETFDSISGFTDLKAFTQSLESPRKILIMIKSGAPVDAVIAQLQPLLDPGDIIIDGGNSYFKDTQSRFDSLEKAGIHFIGCGISGGEQGARNGPSLMPGGSPEAYKQVQVILEAIAAKDKNNGPCCTHVGNNGAGHFVKMIHNGIEYAEMQLLAELYALLRLGMDNEAISALFSEWQKTEHESFLLDITKSILLKKDGAGYLLDHILDKAGNKGTGSWSSETALDLGQPTTMMTSAVFSRYISAFKEKRVALSKRLGPQSEAFQKPDLVSLKNAYYFARLVNHYQGFELIKEASILYHWNINLSELARIWTGGCIIQSELMVNLSKWFETGDDLLKNDVVFEALKSRESVMVTLIQNGLENRVPVDCFYQAYHYWISLTSENLSANLIQAQRDYFGAHTYQRNDVQNSKHYHTNWQDS</sequence>
<evidence type="ECO:0000256" key="12">
    <source>
        <dbReference type="ARBA" id="ARBA00023002"/>
    </source>
</evidence>
<dbReference type="Gene3D" id="3.40.50.300">
    <property type="entry name" value="P-loop containing nucleotide triphosphate hydrolases"/>
    <property type="match status" value="1"/>
</dbReference>
<dbReference type="SUPFAM" id="SSF48179">
    <property type="entry name" value="6-phosphogluconate dehydrogenase C-terminal domain-like"/>
    <property type="match status" value="1"/>
</dbReference>
<evidence type="ECO:0000313" key="19">
    <source>
        <dbReference type="EMBL" id="MFH6771938.1"/>
    </source>
</evidence>
<dbReference type="Gene3D" id="1.10.1040.10">
    <property type="entry name" value="N-(1-d-carboxylethyl)-l-norvaline Dehydrogenase, domain 2"/>
    <property type="match status" value="1"/>
</dbReference>
<evidence type="ECO:0000259" key="18">
    <source>
        <dbReference type="SMART" id="SM01350"/>
    </source>
</evidence>
<dbReference type="InterPro" id="IPR006115">
    <property type="entry name" value="6PGDH_NADP-bd"/>
</dbReference>
<keyword evidence="17" id="KW-0521">NADP</keyword>
<organism evidence="19 20">
    <name type="scientific">Gaetbulibacter aestuarii</name>
    <dbReference type="NCBI Taxonomy" id="1502358"/>
    <lineage>
        <taxon>Bacteria</taxon>
        <taxon>Pseudomonadati</taxon>
        <taxon>Bacteroidota</taxon>
        <taxon>Flavobacteriia</taxon>
        <taxon>Flavobacteriales</taxon>
        <taxon>Flavobacteriaceae</taxon>
        <taxon>Gaetbulibacter</taxon>
    </lineage>
</organism>
<dbReference type="Pfam" id="PF00393">
    <property type="entry name" value="6PGD"/>
    <property type="match status" value="1"/>
</dbReference>
<evidence type="ECO:0000256" key="6">
    <source>
        <dbReference type="ARBA" id="ARBA00011738"/>
    </source>
</evidence>
<dbReference type="SUPFAM" id="SSF52540">
    <property type="entry name" value="P-loop containing nucleoside triphosphate hydrolases"/>
    <property type="match status" value="1"/>
</dbReference>
<comment type="pathway">
    <text evidence="2">Carbohydrate acid metabolism.</text>
</comment>
<comment type="catalytic activity">
    <reaction evidence="15">
        <text>D-gluconate + ATP = 6-phospho-D-gluconate + ADP + H(+)</text>
        <dbReference type="Rhea" id="RHEA:19433"/>
        <dbReference type="ChEBI" id="CHEBI:15378"/>
        <dbReference type="ChEBI" id="CHEBI:18391"/>
        <dbReference type="ChEBI" id="CHEBI:30616"/>
        <dbReference type="ChEBI" id="CHEBI:58759"/>
        <dbReference type="ChEBI" id="CHEBI:456216"/>
        <dbReference type="EC" id="2.7.1.12"/>
    </reaction>
</comment>
<dbReference type="InterPro" id="IPR013328">
    <property type="entry name" value="6PGD_dom2"/>
</dbReference>
<evidence type="ECO:0000256" key="15">
    <source>
        <dbReference type="ARBA" id="ARBA00048090"/>
    </source>
</evidence>
<comment type="similarity">
    <text evidence="4 17">Belongs to the 6-phosphogluconate dehydrogenase family.</text>
</comment>
<evidence type="ECO:0000256" key="11">
    <source>
        <dbReference type="ARBA" id="ARBA00022840"/>
    </source>
</evidence>
<dbReference type="Proteomes" id="UP001610100">
    <property type="component" value="Unassembled WGS sequence"/>
</dbReference>
<comment type="catalytic activity">
    <reaction evidence="16 17">
        <text>6-phospho-D-gluconate + NADP(+) = D-ribulose 5-phosphate + CO2 + NADPH</text>
        <dbReference type="Rhea" id="RHEA:10116"/>
        <dbReference type="ChEBI" id="CHEBI:16526"/>
        <dbReference type="ChEBI" id="CHEBI:57783"/>
        <dbReference type="ChEBI" id="CHEBI:58121"/>
        <dbReference type="ChEBI" id="CHEBI:58349"/>
        <dbReference type="ChEBI" id="CHEBI:58759"/>
        <dbReference type="EC" id="1.1.1.44"/>
    </reaction>
</comment>
<evidence type="ECO:0000256" key="9">
    <source>
        <dbReference type="ARBA" id="ARBA00022741"/>
    </source>
</evidence>
<dbReference type="RefSeq" id="WP_344741167.1">
    <property type="nucleotide sequence ID" value="NZ_BAABAY010000002.1"/>
</dbReference>
<dbReference type="GO" id="GO:0004616">
    <property type="term" value="F:phosphogluconate dehydrogenase (decarboxylating) activity"/>
    <property type="evidence" value="ECO:0007669"/>
    <property type="project" value="UniProtKB-EC"/>
</dbReference>
<keyword evidence="8" id="KW-0808">Transferase</keyword>
<feature type="domain" description="6-phosphogluconate dehydrogenase C-terminal" evidence="18">
    <location>
        <begin position="343"/>
        <end position="624"/>
    </location>
</feature>
<dbReference type="EMBL" id="JBAWKB010000002">
    <property type="protein sequence ID" value="MFH6771938.1"/>
    <property type="molecule type" value="Genomic_DNA"/>
</dbReference>
<protein>
    <recommendedName>
        <fullName evidence="7 17">6-phosphogluconate dehydrogenase, decarboxylating</fullName>
        <ecNumber evidence="17">1.1.1.44</ecNumber>
    </recommendedName>
</protein>
<evidence type="ECO:0000256" key="2">
    <source>
        <dbReference type="ARBA" id="ARBA00004761"/>
    </source>
</evidence>
<dbReference type="NCBIfam" id="TIGR01313">
    <property type="entry name" value="therm_gnt_kin"/>
    <property type="match status" value="1"/>
</dbReference>
<dbReference type="InterPro" id="IPR031322">
    <property type="entry name" value="Shikimate/glucono_kinase"/>
</dbReference>
<dbReference type="Gene3D" id="3.40.50.720">
    <property type="entry name" value="NAD(P)-binding Rossmann-like Domain"/>
    <property type="match status" value="1"/>
</dbReference>
<keyword evidence="9" id="KW-0547">Nucleotide-binding</keyword>
<keyword evidence="11" id="KW-0067">ATP-binding</keyword>
<comment type="function">
    <text evidence="1">Catalyzes the oxidative decarboxylation of 6-phosphogluconate to ribulose 5-phosphate and CO(2), with concomitant reduction of NADP to NADPH.</text>
</comment>
<evidence type="ECO:0000256" key="13">
    <source>
        <dbReference type="ARBA" id="ARBA00023064"/>
    </source>
</evidence>
<evidence type="ECO:0000256" key="14">
    <source>
        <dbReference type="ARBA" id="ARBA00023126"/>
    </source>
</evidence>
<dbReference type="PANTHER" id="PTHR11811">
    <property type="entry name" value="6-PHOSPHOGLUCONATE DEHYDROGENASE"/>
    <property type="match status" value="1"/>
</dbReference>
<dbReference type="Pfam" id="PF01202">
    <property type="entry name" value="SKI"/>
    <property type="match status" value="1"/>
</dbReference>
<evidence type="ECO:0000256" key="10">
    <source>
        <dbReference type="ARBA" id="ARBA00022777"/>
    </source>
</evidence>
<dbReference type="CDD" id="cd02021">
    <property type="entry name" value="GntK"/>
    <property type="match status" value="1"/>
</dbReference>
<dbReference type="InterPro" id="IPR006183">
    <property type="entry name" value="Pgluconate_DH"/>
</dbReference>
<gene>
    <name evidence="19" type="primary">gnd</name>
    <name evidence="19" type="ORF">V8G58_08340</name>
</gene>
<dbReference type="NCBIfam" id="TIGR00873">
    <property type="entry name" value="gnd"/>
    <property type="match status" value="1"/>
</dbReference>
<proteinExistence type="inferred from homology"/>
<keyword evidence="12 17" id="KW-0560">Oxidoreductase</keyword>
<evidence type="ECO:0000256" key="8">
    <source>
        <dbReference type="ARBA" id="ARBA00022679"/>
    </source>
</evidence>
<dbReference type="InterPro" id="IPR036291">
    <property type="entry name" value="NAD(P)-bd_dom_sf"/>
</dbReference>
<evidence type="ECO:0000256" key="3">
    <source>
        <dbReference type="ARBA" id="ARBA00004874"/>
    </source>
</evidence>
<keyword evidence="14 17" id="KW-0570">Pentose shunt</keyword>
<dbReference type="PRINTS" id="PR00076">
    <property type="entry name" value="6PGDHDRGNASE"/>
</dbReference>
<dbReference type="InterPro" id="IPR008927">
    <property type="entry name" value="6-PGluconate_DH-like_C_sf"/>
</dbReference>
<dbReference type="InterPro" id="IPR027417">
    <property type="entry name" value="P-loop_NTPase"/>
</dbReference>
<dbReference type="InterPro" id="IPR006184">
    <property type="entry name" value="6PGdom_BS"/>
</dbReference>
<dbReference type="InterPro" id="IPR006113">
    <property type="entry name" value="6PGDH_Gnd/GntZ"/>
</dbReference>
<evidence type="ECO:0000313" key="20">
    <source>
        <dbReference type="Proteomes" id="UP001610100"/>
    </source>
</evidence>
<keyword evidence="13 17" id="KW-0311">Gluconate utilization</keyword>
<comment type="pathway">
    <text evidence="3 17">Carbohydrate degradation; pentose phosphate pathway; D-ribulose 5-phosphate from D-glucose 6-phosphate (oxidative stage): step 3/3.</text>
</comment>
<dbReference type="InterPro" id="IPR006114">
    <property type="entry name" value="6PGDH_C"/>
</dbReference>